<evidence type="ECO:0000256" key="2">
    <source>
        <dbReference type="ARBA" id="ARBA00022737"/>
    </source>
</evidence>
<accession>A0A504YJ51</accession>
<dbReference type="Gene3D" id="3.80.10.10">
    <property type="entry name" value="Ribonuclease Inhibitor"/>
    <property type="match status" value="1"/>
</dbReference>
<protein>
    <submittedName>
        <fullName evidence="3">Uncharacterized protein</fullName>
    </submittedName>
</protein>
<dbReference type="SUPFAM" id="SSF52075">
    <property type="entry name" value="Outer arm dynein light chain 1"/>
    <property type="match status" value="1"/>
</dbReference>
<name>A0A504YJ51_FASGI</name>
<keyword evidence="4" id="KW-1185">Reference proteome</keyword>
<keyword evidence="1" id="KW-0433">Leucine-rich repeat</keyword>
<dbReference type="PANTHER" id="PTHR48051">
    <property type="match status" value="1"/>
</dbReference>
<dbReference type="EMBL" id="SUNJ01009398">
    <property type="protein sequence ID" value="TPP60465.1"/>
    <property type="molecule type" value="Genomic_DNA"/>
</dbReference>
<sequence length="159" mass="18681">TNSSLQQLSPFRFLFCQISFIPDELHELLELYSLDVSKNQLTELPASLCQLKHLMDLNCSRNLINTLPSRLYRLKQIEQAHIMDGLNRRGLWIVGNPLQSIPKAIWQSTSTKRLWNFLRHEKRKHIPERTESNQMHVLAFVHVPDDRKLTRTIVQIRSS</sequence>
<dbReference type="PANTHER" id="PTHR48051:SF1">
    <property type="entry name" value="RAS SUPPRESSOR PROTEIN 1"/>
    <property type="match status" value="1"/>
</dbReference>
<dbReference type="AlphaFoldDB" id="A0A504YJ51"/>
<evidence type="ECO:0000313" key="3">
    <source>
        <dbReference type="EMBL" id="TPP60465.1"/>
    </source>
</evidence>
<evidence type="ECO:0000313" key="4">
    <source>
        <dbReference type="Proteomes" id="UP000316759"/>
    </source>
</evidence>
<proteinExistence type="predicted"/>
<feature type="non-terminal residue" evidence="3">
    <location>
        <position position="1"/>
    </location>
</feature>
<dbReference type="InterPro" id="IPR050216">
    <property type="entry name" value="LRR_domain-containing"/>
</dbReference>
<dbReference type="OrthoDB" id="1394818at2759"/>
<evidence type="ECO:0000256" key="1">
    <source>
        <dbReference type="ARBA" id="ARBA00022614"/>
    </source>
</evidence>
<gene>
    <name evidence="3" type="ORF">FGIG_11121</name>
</gene>
<dbReference type="InterPro" id="IPR032675">
    <property type="entry name" value="LRR_dom_sf"/>
</dbReference>
<reference evidence="3 4" key="1">
    <citation type="submission" date="2019-04" db="EMBL/GenBank/DDBJ databases">
        <title>Annotation for the trematode Fasciola gigantica.</title>
        <authorList>
            <person name="Choi Y.-J."/>
        </authorList>
    </citation>
    <scope>NUCLEOTIDE SEQUENCE [LARGE SCALE GENOMIC DNA]</scope>
    <source>
        <strain evidence="3">Uganda_cow_1</strain>
    </source>
</reference>
<dbReference type="Proteomes" id="UP000316759">
    <property type="component" value="Unassembled WGS sequence"/>
</dbReference>
<organism evidence="3 4">
    <name type="scientific">Fasciola gigantica</name>
    <name type="common">Giant liver fluke</name>
    <dbReference type="NCBI Taxonomy" id="46835"/>
    <lineage>
        <taxon>Eukaryota</taxon>
        <taxon>Metazoa</taxon>
        <taxon>Spiralia</taxon>
        <taxon>Lophotrochozoa</taxon>
        <taxon>Platyhelminthes</taxon>
        <taxon>Trematoda</taxon>
        <taxon>Digenea</taxon>
        <taxon>Plagiorchiida</taxon>
        <taxon>Echinostomata</taxon>
        <taxon>Echinostomatoidea</taxon>
        <taxon>Fasciolidae</taxon>
        <taxon>Fasciola</taxon>
    </lineage>
</organism>
<comment type="caution">
    <text evidence="3">The sequence shown here is derived from an EMBL/GenBank/DDBJ whole genome shotgun (WGS) entry which is preliminary data.</text>
</comment>
<keyword evidence="2" id="KW-0677">Repeat</keyword>
<dbReference type="STRING" id="46835.A0A504YJ51"/>
<dbReference type="GO" id="GO:0005737">
    <property type="term" value="C:cytoplasm"/>
    <property type="evidence" value="ECO:0007669"/>
    <property type="project" value="TreeGrafter"/>
</dbReference>